<dbReference type="AlphaFoldDB" id="A0A4Q2U733"/>
<evidence type="ECO:0000313" key="1">
    <source>
        <dbReference type="EMBL" id="RYC32210.1"/>
    </source>
</evidence>
<name>A0A4Q2U733_9HYPH</name>
<comment type="caution">
    <text evidence="1">The sequence shown here is derived from an EMBL/GenBank/DDBJ whole genome shotgun (WGS) entry which is preliminary data.</text>
</comment>
<dbReference type="Pfam" id="PF07750">
    <property type="entry name" value="GcrA"/>
    <property type="match status" value="1"/>
</dbReference>
<evidence type="ECO:0000313" key="2">
    <source>
        <dbReference type="Proteomes" id="UP000290759"/>
    </source>
</evidence>
<organism evidence="1 2">
    <name type="scientific">Lichenibacterium minor</name>
    <dbReference type="NCBI Taxonomy" id="2316528"/>
    <lineage>
        <taxon>Bacteria</taxon>
        <taxon>Pseudomonadati</taxon>
        <taxon>Pseudomonadota</taxon>
        <taxon>Alphaproteobacteria</taxon>
        <taxon>Hyphomicrobiales</taxon>
        <taxon>Lichenihabitantaceae</taxon>
        <taxon>Lichenibacterium</taxon>
    </lineage>
</organism>
<keyword evidence="2" id="KW-1185">Reference proteome</keyword>
<dbReference type="InterPro" id="IPR011681">
    <property type="entry name" value="GcrA"/>
</dbReference>
<reference evidence="1 2" key="1">
    <citation type="submission" date="2018-12" db="EMBL/GenBank/DDBJ databases">
        <authorList>
            <person name="Grouzdev D.S."/>
            <person name="Krutkina M.S."/>
        </authorList>
    </citation>
    <scope>NUCLEOTIDE SEQUENCE [LARGE SCALE GENOMIC DNA]</scope>
    <source>
        <strain evidence="1 2">RmlP026</strain>
    </source>
</reference>
<sequence length="82" mass="8277">MPMVLSPPVLAGERGFAPAFPHFPPAAAAVASLAPHECRWPLGEPGDAGFVFCGGTRLPHGSYCAVHARTAGPATAGRGGRA</sequence>
<reference evidence="1 2" key="2">
    <citation type="submission" date="2019-02" db="EMBL/GenBank/DDBJ databases">
        <title>'Lichenibacterium ramalinii' gen. nov. sp. nov., 'Lichenibacterium minor' gen. nov. sp. nov.</title>
        <authorList>
            <person name="Pankratov T."/>
        </authorList>
    </citation>
    <scope>NUCLEOTIDE SEQUENCE [LARGE SCALE GENOMIC DNA]</scope>
    <source>
        <strain evidence="1 2">RmlP026</strain>
    </source>
</reference>
<evidence type="ECO:0008006" key="3">
    <source>
        <dbReference type="Google" id="ProtNLM"/>
    </source>
</evidence>
<gene>
    <name evidence="1" type="ORF">D3273_09245</name>
</gene>
<dbReference type="OrthoDB" id="9798071at2"/>
<dbReference type="EMBL" id="QYBB01000008">
    <property type="protein sequence ID" value="RYC32210.1"/>
    <property type="molecule type" value="Genomic_DNA"/>
</dbReference>
<dbReference type="Proteomes" id="UP000290759">
    <property type="component" value="Unassembled WGS sequence"/>
</dbReference>
<proteinExistence type="predicted"/>
<accession>A0A4Q2U733</accession>
<protein>
    <recommendedName>
        <fullName evidence="3">GcrA cell cycle regulator</fullName>
    </recommendedName>
</protein>